<gene>
    <name evidence="2" type="ORF">HNQ61_000432</name>
</gene>
<evidence type="ECO:0000256" key="1">
    <source>
        <dbReference type="SAM" id="Phobius"/>
    </source>
</evidence>
<feature type="transmembrane region" description="Helical" evidence="1">
    <location>
        <begin position="6"/>
        <end position="25"/>
    </location>
</feature>
<evidence type="ECO:0000313" key="2">
    <source>
        <dbReference type="EMBL" id="MBB6068821.1"/>
    </source>
</evidence>
<reference evidence="2 3" key="1">
    <citation type="submission" date="2020-08" db="EMBL/GenBank/DDBJ databases">
        <title>Genomic Encyclopedia of Type Strains, Phase IV (KMG-IV): sequencing the most valuable type-strain genomes for metagenomic binning, comparative biology and taxonomic classification.</title>
        <authorList>
            <person name="Goeker M."/>
        </authorList>
    </citation>
    <scope>NUCLEOTIDE SEQUENCE [LARGE SCALE GENOMIC DNA]</scope>
    <source>
        <strain evidence="2 3">DSM 29007</strain>
    </source>
</reference>
<evidence type="ECO:0000313" key="3">
    <source>
        <dbReference type="Proteomes" id="UP000582837"/>
    </source>
</evidence>
<dbReference type="Proteomes" id="UP000582837">
    <property type="component" value="Unassembled WGS sequence"/>
</dbReference>
<dbReference type="EMBL" id="JACHIA010000001">
    <property type="protein sequence ID" value="MBB6068821.1"/>
    <property type="molecule type" value="Genomic_DNA"/>
</dbReference>
<sequence>MSNSMWRVVGMAILSAGGATIAIALRDRAARRTSQGVAAGALIAGFGAVGIGVAVAMHSNPQSSWIQLGFGMIFIAGILVQARARSIQT</sequence>
<feature type="transmembrane region" description="Helical" evidence="1">
    <location>
        <begin position="37"/>
        <end position="58"/>
    </location>
</feature>
<keyword evidence="3" id="KW-1185">Reference proteome</keyword>
<proteinExistence type="predicted"/>
<keyword evidence="1" id="KW-0472">Membrane</keyword>
<keyword evidence="1" id="KW-1133">Transmembrane helix</keyword>
<organism evidence="2 3">
    <name type="scientific">Longimicrobium terrae</name>
    <dbReference type="NCBI Taxonomy" id="1639882"/>
    <lineage>
        <taxon>Bacteria</taxon>
        <taxon>Pseudomonadati</taxon>
        <taxon>Gemmatimonadota</taxon>
        <taxon>Longimicrobiia</taxon>
        <taxon>Longimicrobiales</taxon>
        <taxon>Longimicrobiaceae</taxon>
        <taxon>Longimicrobium</taxon>
    </lineage>
</organism>
<keyword evidence="1" id="KW-0812">Transmembrane</keyword>
<dbReference type="AlphaFoldDB" id="A0A841GJF5"/>
<comment type="caution">
    <text evidence="2">The sequence shown here is derived from an EMBL/GenBank/DDBJ whole genome shotgun (WGS) entry which is preliminary data.</text>
</comment>
<dbReference type="RefSeq" id="WP_170031229.1">
    <property type="nucleotide sequence ID" value="NZ_JABDTL010000001.1"/>
</dbReference>
<accession>A0A841GJF5</accession>
<protein>
    <submittedName>
        <fullName evidence="2">Uncharacterized protein</fullName>
    </submittedName>
</protein>
<name>A0A841GJF5_9BACT</name>
<feature type="transmembrane region" description="Helical" evidence="1">
    <location>
        <begin position="64"/>
        <end position="82"/>
    </location>
</feature>